<dbReference type="FunFam" id="3.40.50.300:FF:000489">
    <property type="entry name" value="Primosome assembly protein PriA"/>
    <property type="match status" value="1"/>
</dbReference>
<evidence type="ECO:0000313" key="15">
    <source>
        <dbReference type="EMBL" id="TWH64281.1"/>
    </source>
</evidence>
<proteinExistence type="inferred from homology"/>
<dbReference type="InterPro" id="IPR041236">
    <property type="entry name" value="PriA_C"/>
</dbReference>
<feature type="binding site" evidence="12">
    <location>
        <position position="445"/>
    </location>
    <ligand>
        <name>Zn(2+)</name>
        <dbReference type="ChEBI" id="CHEBI:29105"/>
        <label>1</label>
    </ligand>
</feature>
<dbReference type="InterPro" id="IPR041222">
    <property type="entry name" value="PriA_3primeBD"/>
</dbReference>
<dbReference type="InterPro" id="IPR011545">
    <property type="entry name" value="DEAD/DEAH_box_helicase_dom"/>
</dbReference>
<dbReference type="EC" id="5.6.2.4" evidence="12"/>
<evidence type="ECO:0000256" key="1">
    <source>
        <dbReference type="ARBA" id="ARBA00022515"/>
    </source>
</evidence>
<dbReference type="GO" id="GO:0006269">
    <property type="term" value="P:DNA replication, synthesis of primer"/>
    <property type="evidence" value="ECO:0007669"/>
    <property type="project" value="UniProtKB-KW"/>
</dbReference>
<evidence type="ECO:0000256" key="10">
    <source>
        <dbReference type="ARBA" id="ARBA00023235"/>
    </source>
</evidence>
<dbReference type="OrthoDB" id="9759544at2"/>
<keyword evidence="7 12" id="KW-0862">Zinc</keyword>
<dbReference type="PROSITE" id="PS51194">
    <property type="entry name" value="HELICASE_CTER"/>
    <property type="match status" value="1"/>
</dbReference>
<keyword evidence="2 12" id="KW-0235">DNA replication</keyword>
<comment type="cofactor">
    <cofactor evidence="12">
        <name>Zn(2+)</name>
        <dbReference type="ChEBI" id="CHEBI:29105"/>
    </cofactor>
    <text evidence="12">Binds 2 zinc ions per subunit.</text>
</comment>
<accession>A0A562HZU1</accession>
<dbReference type="GO" id="GO:0006302">
    <property type="term" value="P:double-strand break repair"/>
    <property type="evidence" value="ECO:0007669"/>
    <property type="project" value="InterPro"/>
</dbReference>
<feature type="binding site" evidence="12">
    <location>
        <position position="482"/>
    </location>
    <ligand>
        <name>Zn(2+)</name>
        <dbReference type="ChEBI" id="CHEBI:29105"/>
        <label>1</label>
    </ligand>
</feature>
<comment type="catalytic activity">
    <reaction evidence="12">
        <text>Couples ATP hydrolysis with the unwinding of duplex DNA by translocating in the 3'-5' direction.</text>
        <dbReference type="EC" id="5.6.2.4"/>
    </reaction>
</comment>
<protein>
    <recommendedName>
        <fullName evidence="12">Replication restart protein PriA</fullName>
    </recommendedName>
    <alternativeName>
        <fullName evidence="12">ATP-dependent DNA helicase PriA</fullName>
        <ecNumber evidence="12">5.6.2.4</ecNumber>
    </alternativeName>
    <alternativeName>
        <fullName evidence="12">DNA 3'-5' helicase PriA</fullName>
    </alternativeName>
</protein>
<dbReference type="NCBIfam" id="NF004065">
    <property type="entry name" value="PRK05580.1-1"/>
    <property type="match status" value="1"/>
</dbReference>
<keyword evidence="1 12" id="KW-0639">Primosome</keyword>
<feature type="binding site" evidence="12">
    <location>
        <position position="469"/>
    </location>
    <ligand>
        <name>Zn(2+)</name>
        <dbReference type="ChEBI" id="CHEBI:29105"/>
        <label>2</label>
    </ligand>
</feature>
<dbReference type="GO" id="GO:0003677">
    <property type="term" value="F:DNA binding"/>
    <property type="evidence" value="ECO:0007669"/>
    <property type="project" value="UniProtKB-UniRule"/>
</dbReference>
<dbReference type="PANTHER" id="PTHR30580:SF0">
    <property type="entry name" value="PRIMOSOMAL PROTEIN N"/>
    <property type="match status" value="1"/>
</dbReference>
<evidence type="ECO:0000256" key="7">
    <source>
        <dbReference type="ARBA" id="ARBA00022833"/>
    </source>
</evidence>
<dbReference type="Pfam" id="PF18074">
    <property type="entry name" value="PriA_C"/>
    <property type="match status" value="1"/>
</dbReference>
<dbReference type="SUPFAM" id="SSF52540">
    <property type="entry name" value="P-loop containing nucleoside triphosphate hydrolases"/>
    <property type="match status" value="2"/>
</dbReference>
<feature type="binding site" evidence="12">
    <location>
        <position position="442"/>
    </location>
    <ligand>
        <name>Zn(2+)</name>
        <dbReference type="ChEBI" id="CHEBI:29105"/>
        <label>1</label>
    </ligand>
</feature>
<comment type="catalytic activity">
    <reaction evidence="11 12">
        <text>ATP + H2O = ADP + phosphate + H(+)</text>
        <dbReference type="Rhea" id="RHEA:13065"/>
        <dbReference type="ChEBI" id="CHEBI:15377"/>
        <dbReference type="ChEBI" id="CHEBI:15378"/>
        <dbReference type="ChEBI" id="CHEBI:30616"/>
        <dbReference type="ChEBI" id="CHEBI:43474"/>
        <dbReference type="ChEBI" id="CHEBI:456216"/>
        <dbReference type="EC" id="5.6.2.4"/>
    </reaction>
</comment>
<dbReference type="GO" id="GO:0005524">
    <property type="term" value="F:ATP binding"/>
    <property type="evidence" value="ECO:0007669"/>
    <property type="project" value="UniProtKB-UniRule"/>
</dbReference>
<keyword evidence="16" id="KW-1185">Reference proteome</keyword>
<keyword evidence="5 12" id="KW-0378">Hydrolase</keyword>
<dbReference type="GO" id="GO:0016887">
    <property type="term" value="F:ATP hydrolysis activity"/>
    <property type="evidence" value="ECO:0007669"/>
    <property type="project" value="RHEA"/>
</dbReference>
<keyword evidence="8 12" id="KW-0067">ATP-binding</keyword>
<comment type="caution">
    <text evidence="15">The sequence shown here is derived from an EMBL/GenBank/DDBJ whole genome shotgun (WGS) entry which is preliminary data.</text>
</comment>
<evidence type="ECO:0000256" key="9">
    <source>
        <dbReference type="ARBA" id="ARBA00023125"/>
    </source>
</evidence>
<reference evidence="15 16" key="1">
    <citation type="submission" date="2019-07" db="EMBL/GenBank/DDBJ databases">
        <title>Genomic Encyclopedia of Type Strains, Phase I: the one thousand microbial genomes (KMG-I) project.</title>
        <authorList>
            <person name="Kyrpides N."/>
        </authorList>
    </citation>
    <scope>NUCLEOTIDE SEQUENCE [LARGE SCALE GENOMIC DNA]</scope>
    <source>
        <strain evidence="15 16">DSM 375</strain>
    </source>
</reference>
<comment type="function">
    <text evidence="12">Initiates the restart of stalled replication forks, which reloads the replicative helicase on sites other than the origin of replication. Recognizes and binds to abandoned replication forks and remodels them to uncover a helicase loading site. Promotes assembly of the primosome at these replication forks.</text>
</comment>
<gene>
    <name evidence="12" type="primary">priA</name>
    <name evidence="15" type="ORF">LX59_02688</name>
</gene>
<dbReference type="GO" id="GO:0008270">
    <property type="term" value="F:zinc ion binding"/>
    <property type="evidence" value="ECO:0007669"/>
    <property type="project" value="UniProtKB-UniRule"/>
</dbReference>
<comment type="similarity">
    <text evidence="12">Belongs to the helicase family. PriA subfamily.</text>
</comment>
<keyword evidence="9 12" id="KW-0238">DNA-binding</keyword>
<dbReference type="EMBL" id="VLKG01000011">
    <property type="protein sequence ID" value="TWH64281.1"/>
    <property type="molecule type" value="Genomic_DNA"/>
</dbReference>
<dbReference type="CDD" id="cd17929">
    <property type="entry name" value="DEXHc_priA"/>
    <property type="match status" value="1"/>
</dbReference>
<sequence length="741" mass="82946">MSQPILRIALPSPLRALFDYWAPVGTPISSLLAGVRVRVPFGRRELVGLLIEVVSQSEVPTERLRPALALLDDSPLLPAPVFRLARWTAQYYQHSLGDTLAVMLPNLLTQGEPAQFKPRWLWQVEPNLSLDDPRVQRAPRQREALRVLAQHPQGVAEELLPRLQLSREALNSLRNKGLVRITACNDLPEPKTHQGSWLLEAQLALNSEQRNAYEAVKSRFGHFQCFLLAGVTGSGKTEVYLHLVHQMLLAGKQSLILIPEINLSPQTLARFQQRFNARIVVLHSGLTDRARLDAWLEARSGNADIVIGTRSALFTPLLNPGLIIVDEEHDTSYKQQESLRYQARDLAVVRAHMEQIPVVLGSATPSLESLHNAHTGRYALLKLEQRAGHAALPDFWRLDVKNLVLDAGISGPLQQAIRQTLAAGQQVLVFLNRRGYAPTLLCHHCGWFSLCPHCDARMTLHQQTGRLHCHHCDYHEPLPTQCPQCQQQDLRPIGAGTERAEQRLGSLFPQYPVLRVDRDSTRRKDSLDQILQRINEGKPCILVGTQMLAKGHHFPHVTLVAILDADGGLFSADFRAAEHMAQQITQVAGRAGRAGHKGQVIIQSHLADHPLLVQLTEQGYFAFADQALAERQAACLPPFSHMVLIRAEARQPQQAEDFLEQIRTLAEDMQQLDSALTSVELLGPIPALMERKAGWHRAQLLVQAQTRGALHRLLDQWIPNVALLPEAKRIRWILDVDPLEV</sequence>
<dbReference type="GO" id="GO:0043138">
    <property type="term" value="F:3'-5' DNA helicase activity"/>
    <property type="evidence" value="ECO:0007669"/>
    <property type="project" value="UniProtKB-EC"/>
</dbReference>
<name>A0A562HZU1_9GAMM</name>
<feature type="binding site" evidence="12">
    <location>
        <position position="454"/>
    </location>
    <ligand>
        <name>Zn(2+)</name>
        <dbReference type="ChEBI" id="CHEBI:29105"/>
        <label>2</label>
    </ligand>
</feature>
<dbReference type="NCBIfam" id="TIGR00595">
    <property type="entry name" value="priA"/>
    <property type="match status" value="1"/>
</dbReference>
<evidence type="ECO:0000256" key="12">
    <source>
        <dbReference type="HAMAP-Rule" id="MF_00983"/>
    </source>
</evidence>
<evidence type="ECO:0000256" key="2">
    <source>
        <dbReference type="ARBA" id="ARBA00022705"/>
    </source>
</evidence>
<keyword evidence="6 12" id="KW-0347">Helicase</keyword>
<evidence type="ECO:0000256" key="6">
    <source>
        <dbReference type="ARBA" id="ARBA00022806"/>
    </source>
</evidence>
<evidence type="ECO:0000256" key="3">
    <source>
        <dbReference type="ARBA" id="ARBA00022723"/>
    </source>
</evidence>
<dbReference type="InterPro" id="IPR040498">
    <property type="entry name" value="PriA_CRR"/>
</dbReference>
<evidence type="ECO:0000259" key="13">
    <source>
        <dbReference type="PROSITE" id="PS51192"/>
    </source>
</evidence>
<dbReference type="InterPro" id="IPR042115">
    <property type="entry name" value="PriA_3primeBD_sf"/>
</dbReference>
<evidence type="ECO:0000256" key="5">
    <source>
        <dbReference type="ARBA" id="ARBA00022801"/>
    </source>
</evidence>
<dbReference type="Pfam" id="PF00271">
    <property type="entry name" value="Helicase_C"/>
    <property type="match status" value="1"/>
</dbReference>
<dbReference type="Gene3D" id="3.40.1440.60">
    <property type="entry name" value="PriA, 3(prime) DNA-binding domain"/>
    <property type="match status" value="1"/>
</dbReference>
<feature type="binding site" evidence="12">
    <location>
        <position position="472"/>
    </location>
    <ligand>
        <name>Zn(2+)</name>
        <dbReference type="ChEBI" id="CHEBI:29105"/>
        <label>2</label>
    </ligand>
</feature>
<dbReference type="FunFam" id="3.40.1440.60:FF:000001">
    <property type="entry name" value="Primosomal protein N"/>
    <property type="match status" value="1"/>
</dbReference>
<keyword evidence="4 12" id="KW-0547">Nucleotide-binding</keyword>
<dbReference type="InterPro" id="IPR001650">
    <property type="entry name" value="Helicase_C-like"/>
</dbReference>
<dbReference type="InterPro" id="IPR014001">
    <property type="entry name" value="Helicase_ATP-bd"/>
</dbReference>
<dbReference type="NCBIfam" id="NF004067">
    <property type="entry name" value="PRK05580.1-4"/>
    <property type="match status" value="1"/>
</dbReference>
<dbReference type="RefSeq" id="WP_144572645.1">
    <property type="nucleotide sequence ID" value="NZ_VLKG01000011.1"/>
</dbReference>
<organism evidence="15 16">
    <name type="scientific">Azomonas agilis</name>
    <dbReference type="NCBI Taxonomy" id="116849"/>
    <lineage>
        <taxon>Bacteria</taxon>
        <taxon>Pseudomonadati</taxon>
        <taxon>Pseudomonadota</taxon>
        <taxon>Gammaproteobacteria</taxon>
        <taxon>Pseudomonadales</taxon>
        <taxon>Pseudomonadaceae</taxon>
        <taxon>Azomonas</taxon>
    </lineage>
</organism>
<dbReference type="GO" id="GO:0006270">
    <property type="term" value="P:DNA replication initiation"/>
    <property type="evidence" value="ECO:0007669"/>
    <property type="project" value="TreeGrafter"/>
</dbReference>
<feature type="binding site" evidence="12">
    <location>
        <position position="451"/>
    </location>
    <ligand>
        <name>Zn(2+)</name>
        <dbReference type="ChEBI" id="CHEBI:29105"/>
        <label>2</label>
    </ligand>
</feature>
<dbReference type="GO" id="GO:0006310">
    <property type="term" value="P:DNA recombination"/>
    <property type="evidence" value="ECO:0007669"/>
    <property type="project" value="InterPro"/>
</dbReference>
<keyword evidence="10 12" id="KW-0413">Isomerase</keyword>
<evidence type="ECO:0000259" key="14">
    <source>
        <dbReference type="PROSITE" id="PS51194"/>
    </source>
</evidence>
<dbReference type="AlphaFoldDB" id="A0A562HZU1"/>
<evidence type="ECO:0000313" key="16">
    <source>
        <dbReference type="Proteomes" id="UP000319627"/>
    </source>
</evidence>
<evidence type="ECO:0000256" key="8">
    <source>
        <dbReference type="ARBA" id="ARBA00022840"/>
    </source>
</evidence>
<dbReference type="CDD" id="cd18804">
    <property type="entry name" value="SF2_C_priA"/>
    <property type="match status" value="1"/>
</dbReference>
<comment type="subunit">
    <text evidence="12">Component of the replication restart primosome.</text>
</comment>
<dbReference type="PANTHER" id="PTHR30580">
    <property type="entry name" value="PRIMOSOMAL PROTEIN N"/>
    <property type="match status" value="1"/>
</dbReference>
<dbReference type="Pfam" id="PF17764">
    <property type="entry name" value="PriA_3primeBD"/>
    <property type="match status" value="1"/>
</dbReference>
<feature type="binding site" evidence="12">
    <location>
        <position position="485"/>
    </location>
    <ligand>
        <name>Zn(2+)</name>
        <dbReference type="ChEBI" id="CHEBI:29105"/>
        <label>1</label>
    </ligand>
</feature>
<dbReference type="SMART" id="SM00487">
    <property type="entry name" value="DEXDc"/>
    <property type="match status" value="1"/>
</dbReference>
<feature type="domain" description="Helicase ATP-binding" evidence="13">
    <location>
        <begin position="217"/>
        <end position="383"/>
    </location>
</feature>
<dbReference type="Gene3D" id="3.40.50.300">
    <property type="entry name" value="P-loop containing nucleotide triphosphate hydrolases"/>
    <property type="match status" value="2"/>
</dbReference>
<dbReference type="Pfam" id="PF18319">
    <property type="entry name" value="Zn_ribbon_PriA"/>
    <property type="match status" value="1"/>
</dbReference>
<dbReference type="InterPro" id="IPR005259">
    <property type="entry name" value="PriA"/>
</dbReference>
<dbReference type="Proteomes" id="UP000319627">
    <property type="component" value="Unassembled WGS sequence"/>
</dbReference>
<evidence type="ECO:0000256" key="11">
    <source>
        <dbReference type="ARBA" id="ARBA00048988"/>
    </source>
</evidence>
<dbReference type="HAMAP" id="MF_00983">
    <property type="entry name" value="PriA"/>
    <property type="match status" value="1"/>
</dbReference>
<dbReference type="SMART" id="SM00490">
    <property type="entry name" value="HELICc"/>
    <property type="match status" value="1"/>
</dbReference>
<dbReference type="InterPro" id="IPR027417">
    <property type="entry name" value="P-loop_NTPase"/>
</dbReference>
<dbReference type="Pfam" id="PF00270">
    <property type="entry name" value="DEAD"/>
    <property type="match status" value="1"/>
</dbReference>
<keyword evidence="3 12" id="KW-0479">Metal-binding</keyword>
<dbReference type="PROSITE" id="PS51192">
    <property type="entry name" value="HELICASE_ATP_BIND_1"/>
    <property type="match status" value="1"/>
</dbReference>
<feature type="domain" description="Helicase C-terminal" evidence="14">
    <location>
        <begin position="477"/>
        <end position="634"/>
    </location>
</feature>
<evidence type="ECO:0000256" key="4">
    <source>
        <dbReference type="ARBA" id="ARBA00022741"/>
    </source>
</evidence>
<dbReference type="GO" id="GO:1990077">
    <property type="term" value="C:primosome complex"/>
    <property type="evidence" value="ECO:0007669"/>
    <property type="project" value="UniProtKB-UniRule"/>
</dbReference>